<comment type="caution">
    <text evidence="2">The sequence shown here is derived from an EMBL/GenBank/DDBJ whole genome shotgun (WGS) entry which is preliminary data.</text>
</comment>
<dbReference type="PANTHER" id="PTHR36452:SF1">
    <property type="entry name" value="DUF2461 DOMAIN-CONTAINING PROTEIN"/>
    <property type="match status" value="1"/>
</dbReference>
<evidence type="ECO:0000313" key="3">
    <source>
        <dbReference type="Proteomes" id="UP000248553"/>
    </source>
</evidence>
<dbReference type="NCBIfam" id="TIGR02453">
    <property type="entry name" value="TIGR02453 family protein"/>
    <property type="match status" value="1"/>
</dbReference>
<dbReference type="Pfam" id="PF09365">
    <property type="entry name" value="DUF2461"/>
    <property type="match status" value="1"/>
</dbReference>
<feature type="region of interest" description="Disordered" evidence="1">
    <location>
        <begin position="1"/>
        <end position="83"/>
    </location>
</feature>
<reference evidence="3" key="1">
    <citation type="submission" date="2018-05" db="EMBL/GenBank/DDBJ databases">
        <authorList>
            <person name="Nie L."/>
        </authorList>
    </citation>
    <scope>NUCLEOTIDE SEQUENCE [LARGE SCALE GENOMIC DNA]</scope>
    <source>
        <strain evidence="3">NL</strain>
    </source>
</reference>
<keyword evidence="3" id="KW-1185">Reference proteome</keyword>
<name>A0A328BIY7_9BACT</name>
<dbReference type="InterPro" id="IPR012808">
    <property type="entry name" value="CHP02453"/>
</dbReference>
<accession>A0A328BIY7</accession>
<dbReference type="Proteomes" id="UP000248553">
    <property type="component" value="Unassembled WGS sequence"/>
</dbReference>
<gene>
    <name evidence="2" type="ORF">DLM85_14595</name>
</gene>
<protein>
    <recommendedName>
        <fullName evidence="4">TIGR02453 family protein</fullName>
    </recommendedName>
</protein>
<feature type="compositionally biased region" description="Pro residues" evidence="1">
    <location>
        <begin position="17"/>
        <end position="37"/>
    </location>
</feature>
<sequence length="381" mass="42937">MRRRLQPRPAARSLLRPAPPPAARRPGPPLRQRPRPQPTHGRGRAGIERLRLARRRVRRRSPADCLPQPLRRHAGSPRRDGAVPTLRLVAQRRGALRRDGPAAAAPLAAALVRLFRFQQRPGNGPFSVGAALTAGGAGCSSPGRPARFPFSPTPLPPVTDLAPVLEFLRQLKQNNNKPWMDAHRADYQRARKRYTTLITELLQRAQQFEPALLALSPADVMYRINKNDRFHQSDEPYKNHMGAGLKRDGRQSPWAGYFVALEAGGETYVGAGRWQPEPQQLARIRQEIHYNADAFHALRQSPELLREFPGGLDQSQALRTAPKGYDRNDPDIEWLRLKSFFVWRSFSDQEVLRPDFPDRVLAAWQAAQPLVGFLNEAMLGD</sequence>
<evidence type="ECO:0000256" key="1">
    <source>
        <dbReference type="SAM" id="MobiDB-lite"/>
    </source>
</evidence>
<dbReference type="OrthoDB" id="9794241at2"/>
<organism evidence="2 3">
    <name type="scientific">Hymenobacter edaphi</name>
    <dbReference type="NCBI Taxonomy" id="2211146"/>
    <lineage>
        <taxon>Bacteria</taxon>
        <taxon>Pseudomonadati</taxon>
        <taxon>Bacteroidota</taxon>
        <taxon>Cytophagia</taxon>
        <taxon>Cytophagales</taxon>
        <taxon>Hymenobacteraceae</taxon>
        <taxon>Hymenobacter</taxon>
    </lineage>
</organism>
<evidence type="ECO:0008006" key="4">
    <source>
        <dbReference type="Google" id="ProtNLM"/>
    </source>
</evidence>
<proteinExistence type="predicted"/>
<dbReference type="AlphaFoldDB" id="A0A328BIY7"/>
<dbReference type="EMBL" id="QHKM01000004">
    <property type="protein sequence ID" value="RAK65936.1"/>
    <property type="molecule type" value="Genomic_DNA"/>
</dbReference>
<feature type="compositionally biased region" description="Low complexity" evidence="1">
    <location>
        <begin position="7"/>
        <end position="16"/>
    </location>
</feature>
<dbReference type="PANTHER" id="PTHR36452">
    <property type="entry name" value="CHROMOSOME 12, WHOLE GENOME SHOTGUN SEQUENCE"/>
    <property type="match status" value="1"/>
</dbReference>
<evidence type="ECO:0000313" key="2">
    <source>
        <dbReference type="EMBL" id="RAK65936.1"/>
    </source>
</evidence>